<dbReference type="EC" id="4.3.2.10" evidence="10"/>
<evidence type="ECO:0000259" key="11">
    <source>
        <dbReference type="Pfam" id="PF00117"/>
    </source>
</evidence>
<evidence type="ECO:0000256" key="3">
    <source>
        <dbReference type="ARBA" id="ARBA00022605"/>
    </source>
</evidence>
<dbReference type="HAMAP" id="MF_00278">
    <property type="entry name" value="HisH"/>
    <property type="match status" value="1"/>
</dbReference>
<sequence length="219" mass="22978">MTPPPDLDVLLLDYGAGNLRSAEKALVRAGMTVKVTGTPADLAGAAGIVVPGQGHFRQVMEAFDESGFREPLLSAVASGTPLLGICVGMQMLFEGSEEAPGVSGLGLIPGRVRRFTAQPGHKVPQMGWNSLQPVGDSPLLRGLTGGEGSAGYAYFVHSYYVPAEVPVDAGAVTEYGVPFWSVISRGNIHATQFHPEKSGALGLALLARFRQNVVESDFS</sequence>
<keyword evidence="7 10" id="KW-0456">Lyase</keyword>
<protein>
    <recommendedName>
        <fullName evidence="10">Imidazole glycerol phosphate synthase subunit HisH</fullName>
        <ecNumber evidence="10">4.3.2.10</ecNumber>
    </recommendedName>
    <alternativeName>
        <fullName evidence="10">IGP synthase glutaminase subunit</fullName>
        <ecNumber evidence="10">3.5.1.2</ecNumber>
    </alternativeName>
    <alternativeName>
        <fullName evidence="10">IGP synthase subunit HisH</fullName>
    </alternativeName>
    <alternativeName>
        <fullName evidence="10">ImGP synthase subunit HisH</fullName>
        <shortName evidence="10">IGPS subunit HisH</shortName>
    </alternativeName>
</protein>
<evidence type="ECO:0000256" key="4">
    <source>
        <dbReference type="ARBA" id="ARBA00022801"/>
    </source>
</evidence>
<dbReference type="PIRSF" id="PIRSF000495">
    <property type="entry name" value="Amidotransf_hisH"/>
    <property type="match status" value="1"/>
</dbReference>
<evidence type="ECO:0000256" key="5">
    <source>
        <dbReference type="ARBA" id="ARBA00022962"/>
    </source>
</evidence>
<dbReference type="InterPro" id="IPR029062">
    <property type="entry name" value="Class_I_gatase-like"/>
</dbReference>
<feature type="active site" evidence="10">
    <location>
        <position position="196"/>
    </location>
</feature>
<dbReference type="NCBIfam" id="TIGR01855">
    <property type="entry name" value="IMP_synth_hisH"/>
    <property type="match status" value="1"/>
</dbReference>
<comment type="catalytic activity">
    <reaction evidence="9 10">
        <text>L-glutamine + H2O = L-glutamate + NH4(+)</text>
        <dbReference type="Rhea" id="RHEA:15889"/>
        <dbReference type="ChEBI" id="CHEBI:15377"/>
        <dbReference type="ChEBI" id="CHEBI:28938"/>
        <dbReference type="ChEBI" id="CHEBI:29985"/>
        <dbReference type="ChEBI" id="CHEBI:58359"/>
        <dbReference type="EC" id="3.5.1.2"/>
    </reaction>
</comment>
<dbReference type="PROSITE" id="PS51274">
    <property type="entry name" value="GATASE_COBBQ"/>
    <property type="match status" value="1"/>
</dbReference>
<organism evidence="12 13">
    <name type="scientific">Deinococcus rubellus</name>
    <dbReference type="NCBI Taxonomy" id="1889240"/>
    <lineage>
        <taxon>Bacteria</taxon>
        <taxon>Thermotogati</taxon>
        <taxon>Deinococcota</taxon>
        <taxon>Deinococci</taxon>
        <taxon>Deinococcales</taxon>
        <taxon>Deinococcaceae</taxon>
        <taxon>Deinococcus</taxon>
    </lineage>
</organism>
<dbReference type="CDD" id="cd01748">
    <property type="entry name" value="GATase1_IGP_Synthase"/>
    <property type="match status" value="1"/>
</dbReference>
<dbReference type="InterPro" id="IPR010139">
    <property type="entry name" value="Imidazole-glycPsynth_HisH"/>
</dbReference>
<dbReference type="Proteomes" id="UP001060261">
    <property type="component" value="Chromosome"/>
</dbReference>
<dbReference type="Pfam" id="PF00117">
    <property type="entry name" value="GATase"/>
    <property type="match status" value="1"/>
</dbReference>
<keyword evidence="3 10" id="KW-0028">Amino-acid biosynthesis</keyword>
<dbReference type="PROSITE" id="PS51273">
    <property type="entry name" value="GATASE_TYPE_1"/>
    <property type="match status" value="1"/>
</dbReference>
<evidence type="ECO:0000256" key="8">
    <source>
        <dbReference type="ARBA" id="ARBA00047838"/>
    </source>
</evidence>
<evidence type="ECO:0000313" key="13">
    <source>
        <dbReference type="Proteomes" id="UP001060261"/>
    </source>
</evidence>
<gene>
    <name evidence="10 12" type="primary">hisH</name>
    <name evidence="12" type="ORF">N0D28_13995</name>
</gene>
<dbReference type="SUPFAM" id="SSF52317">
    <property type="entry name" value="Class I glutamine amidotransferase-like"/>
    <property type="match status" value="1"/>
</dbReference>
<feature type="active site" evidence="10">
    <location>
        <position position="194"/>
    </location>
</feature>
<keyword evidence="13" id="KW-1185">Reference proteome</keyword>
<feature type="domain" description="Glutamine amidotransferase" evidence="11">
    <location>
        <begin position="10"/>
        <end position="199"/>
    </location>
</feature>
<keyword evidence="10" id="KW-0963">Cytoplasm</keyword>
<proteinExistence type="inferred from homology"/>
<dbReference type="Gene3D" id="3.40.50.880">
    <property type="match status" value="1"/>
</dbReference>
<dbReference type="EMBL" id="CP104213">
    <property type="protein sequence ID" value="UWX63825.1"/>
    <property type="molecule type" value="Genomic_DNA"/>
</dbReference>
<dbReference type="PANTHER" id="PTHR42701:SF1">
    <property type="entry name" value="IMIDAZOLE GLYCEROL PHOSPHATE SYNTHASE SUBUNIT HISH"/>
    <property type="match status" value="1"/>
</dbReference>
<dbReference type="EC" id="3.5.1.2" evidence="10"/>
<comment type="catalytic activity">
    <reaction evidence="8 10">
        <text>5-[(5-phospho-1-deoxy-D-ribulos-1-ylimino)methylamino]-1-(5-phospho-beta-D-ribosyl)imidazole-4-carboxamide + L-glutamine = D-erythro-1-(imidazol-4-yl)glycerol 3-phosphate + 5-amino-1-(5-phospho-beta-D-ribosyl)imidazole-4-carboxamide + L-glutamate + H(+)</text>
        <dbReference type="Rhea" id="RHEA:24793"/>
        <dbReference type="ChEBI" id="CHEBI:15378"/>
        <dbReference type="ChEBI" id="CHEBI:29985"/>
        <dbReference type="ChEBI" id="CHEBI:58278"/>
        <dbReference type="ChEBI" id="CHEBI:58359"/>
        <dbReference type="ChEBI" id="CHEBI:58475"/>
        <dbReference type="ChEBI" id="CHEBI:58525"/>
        <dbReference type="EC" id="4.3.2.10"/>
    </reaction>
</comment>
<reference evidence="12" key="1">
    <citation type="submission" date="2022-09" db="EMBL/GenBank/DDBJ databases">
        <title>genome sequence of Deinococcus rubellus.</title>
        <authorList>
            <person name="Srinivasan S."/>
        </authorList>
    </citation>
    <scope>NUCLEOTIDE SEQUENCE</scope>
    <source>
        <strain evidence="12">Ant6</strain>
    </source>
</reference>
<dbReference type="GO" id="GO:0016829">
    <property type="term" value="F:lyase activity"/>
    <property type="evidence" value="ECO:0007669"/>
    <property type="project" value="UniProtKB-KW"/>
</dbReference>
<dbReference type="InterPro" id="IPR017926">
    <property type="entry name" value="GATASE"/>
</dbReference>
<evidence type="ECO:0000256" key="7">
    <source>
        <dbReference type="ARBA" id="ARBA00023239"/>
    </source>
</evidence>
<name>A0ABY5YFG9_9DEIO</name>
<evidence type="ECO:0000256" key="6">
    <source>
        <dbReference type="ARBA" id="ARBA00023102"/>
    </source>
</evidence>
<keyword evidence="5 10" id="KW-0315">Glutamine amidotransferase</keyword>
<evidence type="ECO:0000256" key="2">
    <source>
        <dbReference type="ARBA" id="ARBA00011152"/>
    </source>
</evidence>
<accession>A0ABY5YFG9</accession>
<dbReference type="PANTHER" id="PTHR42701">
    <property type="entry name" value="IMIDAZOLE GLYCEROL PHOSPHATE SYNTHASE SUBUNIT HISH"/>
    <property type="match status" value="1"/>
</dbReference>
<keyword evidence="4 10" id="KW-0378">Hydrolase</keyword>
<comment type="subunit">
    <text evidence="2 10">Heterodimer of HisH and HisF.</text>
</comment>
<keyword evidence="6 10" id="KW-0368">Histidine biosynthesis</keyword>
<comment type="function">
    <text evidence="10">IGPS catalyzes the conversion of PRFAR and glutamine to IGP, AICAR and glutamate. The HisH subunit catalyzes the hydrolysis of glutamine to glutamate and ammonia as part of the synthesis of IGP and AICAR. The resulting ammonia molecule is channeled to the active site of HisF.</text>
</comment>
<comment type="pathway">
    <text evidence="1 10">Amino-acid biosynthesis; L-histidine biosynthesis; L-histidine from 5-phospho-alpha-D-ribose 1-diphosphate: step 5/9.</text>
</comment>
<evidence type="ECO:0000256" key="9">
    <source>
        <dbReference type="ARBA" id="ARBA00049534"/>
    </source>
</evidence>
<evidence type="ECO:0000256" key="10">
    <source>
        <dbReference type="HAMAP-Rule" id="MF_00278"/>
    </source>
</evidence>
<dbReference type="RefSeq" id="WP_260560104.1">
    <property type="nucleotide sequence ID" value="NZ_BAABEC010000026.1"/>
</dbReference>
<evidence type="ECO:0000313" key="12">
    <source>
        <dbReference type="EMBL" id="UWX63825.1"/>
    </source>
</evidence>
<feature type="active site" description="Nucleophile" evidence="10">
    <location>
        <position position="86"/>
    </location>
</feature>
<comment type="subcellular location">
    <subcellularLocation>
        <location evidence="10">Cytoplasm</location>
    </subcellularLocation>
</comment>
<evidence type="ECO:0000256" key="1">
    <source>
        <dbReference type="ARBA" id="ARBA00005091"/>
    </source>
</evidence>